<evidence type="ECO:0000256" key="9">
    <source>
        <dbReference type="ARBA" id="ARBA00022833"/>
    </source>
</evidence>
<proteinExistence type="inferred from homology"/>
<evidence type="ECO:0000313" key="16">
    <source>
        <dbReference type="EMBL" id="RMI46790.1"/>
    </source>
</evidence>
<dbReference type="GO" id="GO:0016285">
    <property type="term" value="F:alanyl aminopeptidase activity"/>
    <property type="evidence" value="ECO:0007669"/>
    <property type="project" value="UniProtKB-EC"/>
</dbReference>
<dbReference type="Pfam" id="PF01433">
    <property type="entry name" value="Peptidase_M1"/>
    <property type="match status" value="1"/>
</dbReference>
<dbReference type="InterPro" id="IPR050344">
    <property type="entry name" value="Peptidase_M1_aminopeptidases"/>
</dbReference>
<accession>A0A3M2MCQ8</accession>
<feature type="domain" description="Peptidase M1 membrane alanine aminopeptidase" evidence="14">
    <location>
        <begin position="320"/>
        <end position="462"/>
    </location>
</feature>
<evidence type="ECO:0000259" key="14">
    <source>
        <dbReference type="Pfam" id="PF01433"/>
    </source>
</evidence>
<evidence type="ECO:0000256" key="5">
    <source>
        <dbReference type="ARBA" id="ARBA00015611"/>
    </source>
</evidence>
<evidence type="ECO:0000256" key="8">
    <source>
        <dbReference type="ARBA" id="ARBA00022801"/>
    </source>
</evidence>
<evidence type="ECO:0000259" key="15">
    <source>
        <dbReference type="Pfam" id="PF17900"/>
    </source>
</evidence>
<feature type="domain" description="Aminopeptidase N-like N-terminal" evidence="15">
    <location>
        <begin position="55"/>
        <end position="224"/>
    </location>
</feature>
<keyword evidence="10" id="KW-0482">Metalloprotease</keyword>
<evidence type="ECO:0000256" key="3">
    <source>
        <dbReference type="ARBA" id="ARBA00010136"/>
    </source>
</evidence>
<evidence type="ECO:0000313" key="17">
    <source>
        <dbReference type="Proteomes" id="UP000282674"/>
    </source>
</evidence>
<dbReference type="Gene3D" id="1.10.390.10">
    <property type="entry name" value="Neutral Protease Domain 2"/>
    <property type="match status" value="1"/>
</dbReference>
<organism evidence="16 17">
    <name type="scientific">Actinomadura harenae</name>
    <dbReference type="NCBI Taxonomy" id="2483351"/>
    <lineage>
        <taxon>Bacteria</taxon>
        <taxon>Bacillati</taxon>
        <taxon>Actinomycetota</taxon>
        <taxon>Actinomycetes</taxon>
        <taxon>Streptosporangiales</taxon>
        <taxon>Thermomonosporaceae</taxon>
        <taxon>Actinomadura</taxon>
    </lineage>
</organism>
<evidence type="ECO:0000256" key="10">
    <source>
        <dbReference type="ARBA" id="ARBA00023049"/>
    </source>
</evidence>
<evidence type="ECO:0000256" key="13">
    <source>
        <dbReference type="SAM" id="SignalP"/>
    </source>
</evidence>
<reference evidence="16 17" key="1">
    <citation type="submission" date="2018-10" db="EMBL/GenBank/DDBJ databases">
        <title>Isolation from soil.</title>
        <authorList>
            <person name="Hu J."/>
        </authorList>
    </citation>
    <scope>NUCLEOTIDE SEQUENCE [LARGE SCALE GENOMIC DNA]</scope>
    <source>
        <strain evidence="16 17">NEAU-Ht49</strain>
    </source>
</reference>
<dbReference type="EC" id="3.4.11.2" evidence="4"/>
<keyword evidence="6" id="KW-0645">Protease</keyword>
<dbReference type="InterPro" id="IPR045357">
    <property type="entry name" value="Aminopeptidase_N-like_N"/>
</dbReference>
<dbReference type="GO" id="GO:0008237">
    <property type="term" value="F:metallopeptidase activity"/>
    <property type="evidence" value="ECO:0007669"/>
    <property type="project" value="UniProtKB-KW"/>
</dbReference>
<dbReference type="Proteomes" id="UP000282674">
    <property type="component" value="Unassembled WGS sequence"/>
</dbReference>
<dbReference type="PRINTS" id="PR00756">
    <property type="entry name" value="ALADIPTASE"/>
</dbReference>
<dbReference type="Pfam" id="PF17900">
    <property type="entry name" value="Peptidase_M1_N"/>
    <property type="match status" value="1"/>
</dbReference>
<dbReference type="OrthoDB" id="100605at2"/>
<feature type="chain" id="PRO_5038817351" description="Aminopeptidase N" evidence="13">
    <location>
        <begin position="24"/>
        <end position="475"/>
    </location>
</feature>
<dbReference type="InterPro" id="IPR001930">
    <property type="entry name" value="Peptidase_M1"/>
</dbReference>
<keyword evidence="7" id="KW-0479">Metal-binding</keyword>
<dbReference type="GO" id="GO:0006508">
    <property type="term" value="P:proteolysis"/>
    <property type="evidence" value="ECO:0007669"/>
    <property type="project" value="UniProtKB-KW"/>
</dbReference>
<keyword evidence="8" id="KW-0378">Hydrolase</keyword>
<evidence type="ECO:0000256" key="7">
    <source>
        <dbReference type="ARBA" id="ARBA00022723"/>
    </source>
</evidence>
<dbReference type="InterPro" id="IPR042097">
    <property type="entry name" value="Aminopeptidase_N-like_N_sf"/>
</dbReference>
<feature type="signal peptide" evidence="13">
    <location>
        <begin position="1"/>
        <end position="23"/>
    </location>
</feature>
<dbReference type="PANTHER" id="PTHR11533:SF297">
    <property type="entry name" value="AMINOPEPTIDASE N"/>
    <property type="match status" value="1"/>
</dbReference>
<dbReference type="CDD" id="cd09603">
    <property type="entry name" value="M1_APN_like"/>
    <property type="match status" value="1"/>
</dbReference>
<dbReference type="GO" id="GO:0008270">
    <property type="term" value="F:zinc ion binding"/>
    <property type="evidence" value="ECO:0007669"/>
    <property type="project" value="InterPro"/>
</dbReference>
<comment type="caution">
    <text evidence="16">The sequence shown here is derived from an EMBL/GenBank/DDBJ whole genome shotgun (WGS) entry which is preliminary data.</text>
</comment>
<evidence type="ECO:0000256" key="12">
    <source>
        <dbReference type="ARBA" id="ARBA00031533"/>
    </source>
</evidence>
<evidence type="ECO:0000256" key="11">
    <source>
        <dbReference type="ARBA" id="ARBA00029811"/>
    </source>
</evidence>
<comment type="catalytic activity">
    <reaction evidence="1">
        <text>Release of an N-terminal amino acid, Xaa-|-Yaa- from a peptide, amide or arylamide. Xaa is preferably Ala, but may be most amino acids including Pro (slow action). When a terminal hydrophobic residue is followed by a prolyl residue, the two may be released as an intact Xaa-Pro dipeptide.</text>
        <dbReference type="EC" id="3.4.11.2"/>
    </reaction>
</comment>
<evidence type="ECO:0000256" key="1">
    <source>
        <dbReference type="ARBA" id="ARBA00000098"/>
    </source>
</evidence>
<comment type="similarity">
    <text evidence="3">Belongs to the peptidase M1 family.</text>
</comment>
<sequence length="475" mass="51540">MRSSARAAIAAAGAAGVLLSGQAAVQAAPPTAGPGAPGIGDPYYPDYGNGGYDVSHYGLKLHYQPATDQLDGVATVEARATQGLTRFNLDFGLSVSKVTVDGRAAKFTAEGAHELVITPPRTLRKGKRFTTVVTYSGVPSSVKIYGFTSWQRTTTGGVAANEPESAWWWYPSNDHPRDKATFDVSVTVPDGHQAISNGVSTGVHSRNGWTTYGWRENRPQATYLATLAVGKFDIVKGRTPNGLPYEYAIGSDLPADTKANALTSLKRTPEILKWESSLFGRYPFDAVGGTVPNTKAGFAIETQTRPFYSPKFFAKGKPDFSVVVHENAHQWFGDNVSVHNWKDIWLNEGFATYAEWLWAEHAKESTTQAEADKVYNAHPAGDEWWNLLPGDPGAQDPFADQVYDRGALAVHAIRLRLGDQAFFKALRTWQAAKGGGDATVAQFVRHLERVSGKNIDDIVKTWLYTAGRPAVAPGH</sequence>
<evidence type="ECO:0000256" key="4">
    <source>
        <dbReference type="ARBA" id="ARBA00012564"/>
    </source>
</evidence>
<comment type="cofactor">
    <cofactor evidence="2">
        <name>Zn(2+)</name>
        <dbReference type="ChEBI" id="CHEBI:29105"/>
    </cofactor>
</comment>
<dbReference type="Gene3D" id="2.60.40.1730">
    <property type="entry name" value="tricorn interacting facor f3 domain"/>
    <property type="match status" value="1"/>
</dbReference>
<dbReference type="AlphaFoldDB" id="A0A3M2MCQ8"/>
<evidence type="ECO:0000256" key="6">
    <source>
        <dbReference type="ARBA" id="ARBA00022670"/>
    </source>
</evidence>
<protein>
    <recommendedName>
        <fullName evidence="5">Aminopeptidase N</fullName>
        <ecNumber evidence="4">3.4.11.2</ecNumber>
    </recommendedName>
    <alternativeName>
        <fullName evidence="11">Alanine aminopeptidase</fullName>
    </alternativeName>
    <alternativeName>
        <fullName evidence="12">Lysyl aminopeptidase</fullName>
    </alternativeName>
</protein>
<dbReference type="SUPFAM" id="SSF63737">
    <property type="entry name" value="Leukotriene A4 hydrolase N-terminal domain"/>
    <property type="match status" value="1"/>
</dbReference>
<keyword evidence="17" id="KW-1185">Reference proteome</keyword>
<name>A0A3M2MCQ8_9ACTN</name>
<keyword evidence="9" id="KW-0862">Zinc</keyword>
<dbReference type="InterPro" id="IPR027268">
    <property type="entry name" value="Peptidase_M4/M1_CTD_sf"/>
</dbReference>
<dbReference type="InterPro" id="IPR014782">
    <property type="entry name" value="Peptidase_M1_dom"/>
</dbReference>
<dbReference type="EMBL" id="RFFG01000007">
    <property type="protein sequence ID" value="RMI46790.1"/>
    <property type="molecule type" value="Genomic_DNA"/>
</dbReference>
<gene>
    <name evidence="16" type="ORF">EBO15_05455</name>
</gene>
<dbReference type="PANTHER" id="PTHR11533">
    <property type="entry name" value="PROTEASE M1 ZINC METALLOPROTEASE"/>
    <property type="match status" value="1"/>
</dbReference>
<dbReference type="SUPFAM" id="SSF55486">
    <property type="entry name" value="Metalloproteases ('zincins'), catalytic domain"/>
    <property type="match status" value="1"/>
</dbReference>
<dbReference type="RefSeq" id="WP_122193201.1">
    <property type="nucleotide sequence ID" value="NZ_JBHSKC010000026.1"/>
</dbReference>
<keyword evidence="13" id="KW-0732">Signal</keyword>
<evidence type="ECO:0000256" key="2">
    <source>
        <dbReference type="ARBA" id="ARBA00001947"/>
    </source>
</evidence>